<feature type="chain" id="PRO_5017010832" evidence="1">
    <location>
        <begin position="26"/>
        <end position="113"/>
    </location>
</feature>
<evidence type="ECO:0000313" key="3">
    <source>
        <dbReference type="EMBL" id="RDD62777.1"/>
    </source>
</evidence>
<evidence type="ECO:0000313" key="4">
    <source>
        <dbReference type="Proteomes" id="UP000253941"/>
    </source>
</evidence>
<dbReference type="Proteomes" id="UP000253941">
    <property type="component" value="Unassembled WGS sequence"/>
</dbReference>
<reference evidence="3 4" key="1">
    <citation type="submission" date="2018-07" db="EMBL/GenBank/DDBJ databases">
        <title>Venubactetium sediminum gen. nov., sp. nov., isolated from a marine solar saltern.</title>
        <authorList>
            <person name="Wang S."/>
        </authorList>
    </citation>
    <scope>NUCLEOTIDE SEQUENCE [LARGE SCALE GENOMIC DNA]</scope>
    <source>
        <strain evidence="3 4">WD2A32</strain>
    </source>
</reference>
<dbReference type="Pfam" id="PF13670">
    <property type="entry name" value="PepSY_2"/>
    <property type="match status" value="1"/>
</dbReference>
<sequence>MMNFGKVIAFALIAGAVAVGGTALAQQTGKVNVTGIRLAASGESDGNGPEAGKGERFSVPQVAQRVSEQGYTDITEVELEDGNYEIKARDKEGRWVEIYVDGRTGKVMHSEVD</sequence>
<comment type="caution">
    <text evidence="3">The sequence shown here is derived from an EMBL/GenBank/DDBJ whole genome shotgun (WGS) entry which is preliminary data.</text>
</comment>
<keyword evidence="4" id="KW-1185">Reference proteome</keyword>
<gene>
    <name evidence="3" type="ORF">DRB17_06365</name>
</gene>
<accession>A0A369TF86</accession>
<dbReference type="AlphaFoldDB" id="A0A369TF86"/>
<evidence type="ECO:0000259" key="2">
    <source>
        <dbReference type="Pfam" id="PF13670"/>
    </source>
</evidence>
<keyword evidence="1" id="KW-0732">Signal</keyword>
<feature type="domain" description="PepSY" evidence="2">
    <location>
        <begin position="58"/>
        <end position="110"/>
    </location>
</feature>
<evidence type="ECO:0000256" key="1">
    <source>
        <dbReference type="SAM" id="SignalP"/>
    </source>
</evidence>
<name>A0A369TF86_9PROT</name>
<dbReference type="RefSeq" id="WP_114581352.1">
    <property type="nucleotide sequence ID" value="NZ_QPMH01000004.1"/>
</dbReference>
<feature type="signal peptide" evidence="1">
    <location>
        <begin position="1"/>
        <end position="25"/>
    </location>
</feature>
<protein>
    <submittedName>
        <fullName evidence="3">PepSY domain-containing protein</fullName>
    </submittedName>
</protein>
<dbReference type="InterPro" id="IPR025711">
    <property type="entry name" value="PepSY"/>
</dbReference>
<proteinExistence type="predicted"/>
<organism evidence="3 4">
    <name type="scientific">Ferruginivarius sediminum</name>
    <dbReference type="NCBI Taxonomy" id="2661937"/>
    <lineage>
        <taxon>Bacteria</taxon>
        <taxon>Pseudomonadati</taxon>
        <taxon>Pseudomonadota</taxon>
        <taxon>Alphaproteobacteria</taxon>
        <taxon>Rhodospirillales</taxon>
        <taxon>Rhodospirillaceae</taxon>
        <taxon>Ferruginivarius</taxon>
    </lineage>
</organism>
<dbReference type="EMBL" id="QPMH01000004">
    <property type="protein sequence ID" value="RDD62777.1"/>
    <property type="molecule type" value="Genomic_DNA"/>
</dbReference>